<keyword evidence="6 9" id="KW-0371">Homeobox</keyword>
<dbReference type="InterPro" id="IPR023339">
    <property type="entry name" value="CVC"/>
</dbReference>
<dbReference type="InterPro" id="IPR052294">
    <property type="entry name" value="VSX_homeobox_regulators"/>
</dbReference>
<dbReference type="GO" id="GO:1990837">
    <property type="term" value="F:sequence-specific double-stranded DNA binding"/>
    <property type="evidence" value="ECO:0007669"/>
    <property type="project" value="TreeGrafter"/>
</dbReference>
<evidence type="ECO:0000259" key="12">
    <source>
        <dbReference type="PROSITE" id="PS50071"/>
    </source>
</evidence>
<feature type="DNA-binding region" description="Homeobox" evidence="9">
    <location>
        <begin position="125"/>
        <end position="184"/>
    </location>
</feature>
<feature type="region of interest" description="Disordered" evidence="11">
    <location>
        <begin position="245"/>
        <end position="270"/>
    </location>
</feature>
<keyword evidence="4" id="KW-0805">Transcription regulation</keyword>
<comment type="subcellular location">
    <subcellularLocation>
        <location evidence="1 9 10">Nucleus</location>
    </subcellularLocation>
</comment>
<evidence type="ECO:0000256" key="4">
    <source>
        <dbReference type="ARBA" id="ARBA00023015"/>
    </source>
</evidence>
<keyword evidence="5 9" id="KW-0238">DNA-binding</keyword>
<dbReference type="Gene3D" id="1.10.10.60">
    <property type="entry name" value="Homeodomain-like"/>
    <property type="match status" value="1"/>
</dbReference>
<evidence type="ECO:0000256" key="5">
    <source>
        <dbReference type="ARBA" id="ARBA00023125"/>
    </source>
</evidence>
<gene>
    <name evidence="14" type="primary">Acey_s0496.g2488</name>
    <name evidence="14" type="synonym">Acey-ceh-10</name>
    <name evidence="14" type="ORF">Y032_0496g2488</name>
</gene>
<evidence type="ECO:0000313" key="15">
    <source>
        <dbReference type="Proteomes" id="UP000024635"/>
    </source>
</evidence>
<dbReference type="SMART" id="SM00389">
    <property type="entry name" value="HOX"/>
    <property type="match status" value="1"/>
</dbReference>
<dbReference type="Proteomes" id="UP000024635">
    <property type="component" value="Unassembled WGS sequence"/>
</dbReference>
<dbReference type="PANTHER" id="PTHR46892:SF3">
    <property type="entry name" value="VISUAL SYSTEM HOMEOBOX 2"/>
    <property type="match status" value="1"/>
</dbReference>
<keyword evidence="8 9" id="KW-0539">Nucleus</keyword>
<organism evidence="14 15">
    <name type="scientific">Ancylostoma ceylanicum</name>
    <dbReference type="NCBI Taxonomy" id="53326"/>
    <lineage>
        <taxon>Eukaryota</taxon>
        <taxon>Metazoa</taxon>
        <taxon>Ecdysozoa</taxon>
        <taxon>Nematoda</taxon>
        <taxon>Chromadorea</taxon>
        <taxon>Rhabditida</taxon>
        <taxon>Rhabditina</taxon>
        <taxon>Rhabditomorpha</taxon>
        <taxon>Strongyloidea</taxon>
        <taxon>Ancylostomatidae</taxon>
        <taxon>Ancylostomatinae</taxon>
        <taxon>Ancylostoma</taxon>
    </lineage>
</organism>
<keyword evidence="15" id="KW-1185">Reference proteome</keyword>
<evidence type="ECO:0000256" key="11">
    <source>
        <dbReference type="SAM" id="MobiDB-lite"/>
    </source>
</evidence>
<dbReference type="PROSITE" id="PS00027">
    <property type="entry name" value="HOMEOBOX_1"/>
    <property type="match status" value="1"/>
</dbReference>
<comment type="similarity">
    <text evidence="2">Belongs to the paired homeobox family.</text>
</comment>
<dbReference type="OrthoDB" id="6159439at2759"/>
<evidence type="ECO:0000256" key="3">
    <source>
        <dbReference type="ARBA" id="ARBA00022473"/>
    </source>
</evidence>
<dbReference type="EMBL" id="JARK01000096">
    <property type="protein sequence ID" value="EYC43375.1"/>
    <property type="molecule type" value="Genomic_DNA"/>
</dbReference>
<comment type="caution">
    <text evidence="14">The sequence shown here is derived from an EMBL/GenBank/DDBJ whole genome shotgun (WGS) entry which is preliminary data.</text>
</comment>
<reference evidence="15" key="1">
    <citation type="journal article" date="2015" name="Nat. Genet.">
        <title>The genome and transcriptome of the zoonotic hookworm Ancylostoma ceylanicum identify infection-specific gene families.</title>
        <authorList>
            <person name="Schwarz E.M."/>
            <person name="Hu Y."/>
            <person name="Antoshechkin I."/>
            <person name="Miller M.M."/>
            <person name="Sternberg P.W."/>
            <person name="Aroian R.V."/>
        </authorList>
    </citation>
    <scope>NUCLEOTIDE SEQUENCE</scope>
    <source>
        <strain evidence="15">HY135</strain>
    </source>
</reference>
<feature type="region of interest" description="Disordered" evidence="11">
    <location>
        <begin position="96"/>
        <end position="128"/>
    </location>
</feature>
<dbReference type="GO" id="GO:0005634">
    <property type="term" value="C:nucleus"/>
    <property type="evidence" value="ECO:0007669"/>
    <property type="project" value="UniProtKB-SubCell"/>
</dbReference>
<feature type="compositionally biased region" description="Polar residues" evidence="11">
    <location>
        <begin position="96"/>
        <end position="116"/>
    </location>
</feature>
<dbReference type="PROSITE" id="PS50071">
    <property type="entry name" value="HOMEOBOX_2"/>
    <property type="match status" value="1"/>
</dbReference>
<dbReference type="InterPro" id="IPR017970">
    <property type="entry name" value="Homeobox_CS"/>
</dbReference>
<keyword evidence="3" id="KW-0217">Developmental protein</keyword>
<evidence type="ECO:0008006" key="16">
    <source>
        <dbReference type="Google" id="ProtNLM"/>
    </source>
</evidence>
<protein>
    <recommendedName>
        <fullName evidence="16">Homeobox domain-containing protein</fullName>
    </recommendedName>
</protein>
<proteinExistence type="inferred from homology"/>
<dbReference type="CDD" id="cd00086">
    <property type="entry name" value="homeodomain"/>
    <property type="match status" value="1"/>
</dbReference>
<keyword evidence="7" id="KW-0804">Transcription</keyword>
<dbReference type="SUPFAM" id="SSF46689">
    <property type="entry name" value="Homeodomain-like"/>
    <property type="match status" value="1"/>
</dbReference>
<dbReference type="GO" id="GO:0000981">
    <property type="term" value="F:DNA-binding transcription factor activity, RNA polymerase II-specific"/>
    <property type="evidence" value="ECO:0007669"/>
    <property type="project" value="InterPro"/>
</dbReference>
<dbReference type="STRING" id="53326.A0A016WUM5"/>
<sequence length="313" mass="34886">MAVEEMQLSNGVMAAGPMGAMQGPAMGLGPQRMSFAIHEILGLQGNAYLSHGYCPQGFFPQQSFTMDIGSCASFDRPLCGSEQLIAGTHSGTAMNYNMPVSASQSVPMDDGNNQQNSGGKSKRKKRRHRTIFTQYQIDELEKAFQEAHYPDVYAREVLAVKTELPEDRIQVWFQNRRAKWRKTEKTWGKSTIMAEYGLYGAMVRHSLPLPDTITKTAETADPQQSAAPWLLGMHKKSMEAAAHLEQVEKSSDISESDSEDGPSSRSSISANMRSHYHDDKLIGQLNHQRPLMDHNMHSHGAFVLPSHTKLYEQ</sequence>
<evidence type="ECO:0000256" key="7">
    <source>
        <dbReference type="ARBA" id="ARBA00023163"/>
    </source>
</evidence>
<dbReference type="PANTHER" id="PTHR46892">
    <property type="entry name" value="VISUAL SYSTEM HOMEOBOX 2"/>
    <property type="match status" value="1"/>
</dbReference>
<dbReference type="InterPro" id="IPR001356">
    <property type="entry name" value="HD"/>
</dbReference>
<dbReference type="FunFam" id="1.10.10.60:FF:000065">
    <property type="entry name" value="Visual system homeobox 1"/>
    <property type="match status" value="1"/>
</dbReference>
<evidence type="ECO:0000256" key="10">
    <source>
        <dbReference type="RuleBase" id="RU000682"/>
    </source>
</evidence>
<name>A0A016WUM5_9BILA</name>
<dbReference type="InterPro" id="IPR009057">
    <property type="entry name" value="Homeodomain-like_sf"/>
</dbReference>
<dbReference type="Pfam" id="PF00046">
    <property type="entry name" value="Homeodomain"/>
    <property type="match status" value="1"/>
</dbReference>
<dbReference type="PROSITE" id="PS51496">
    <property type="entry name" value="CVC"/>
    <property type="match status" value="1"/>
</dbReference>
<evidence type="ECO:0000256" key="8">
    <source>
        <dbReference type="ARBA" id="ARBA00023242"/>
    </source>
</evidence>
<evidence type="ECO:0000256" key="9">
    <source>
        <dbReference type="PROSITE-ProRule" id="PRU00108"/>
    </source>
</evidence>
<feature type="domain" description="Homeobox" evidence="12">
    <location>
        <begin position="123"/>
        <end position="183"/>
    </location>
</feature>
<feature type="compositionally biased region" description="Low complexity" evidence="11">
    <location>
        <begin position="261"/>
        <end position="270"/>
    </location>
</feature>
<dbReference type="AlphaFoldDB" id="A0A016WUM5"/>
<evidence type="ECO:0000256" key="1">
    <source>
        <dbReference type="ARBA" id="ARBA00004123"/>
    </source>
</evidence>
<evidence type="ECO:0000256" key="6">
    <source>
        <dbReference type="ARBA" id="ARBA00023155"/>
    </source>
</evidence>
<evidence type="ECO:0000259" key="13">
    <source>
        <dbReference type="PROSITE" id="PS51496"/>
    </source>
</evidence>
<evidence type="ECO:0000313" key="14">
    <source>
        <dbReference type="EMBL" id="EYC43375.1"/>
    </source>
</evidence>
<evidence type="ECO:0000256" key="2">
    <source>
        <dbReference type="ARBA" id="ARBA00005733"/>
    </source>
</evidence>
<feature type="domain" description="CVC" evidence="13">
    <location>
        <begin position="185"/>
        <end position="239"/>
    </location>
</feature>
<accession>A0A016WUM5</accession>